<organism evidence="3 4">
    <name type="scientific">Fistulina hepatica ATCC 64428</name>
    <dbReference type="NCBI Taxonomy" id="1128425"/>
    <lineage>
        <taxon>Eukaryota</taxon>
        <taxon>Fungi</taxon>
        <taxon>Dikarya</taxon>
        <taxon>Basidiomycota</taxon>
        <taxon>Agaricomycotina</taxon>
        <taxon>Agaricomycetes</taxon>
        <taxon>Agaricomycetidae</taxon>
        <taxon>Agaricales</taxon>
        <taxon>Fistulinaceae</taxon>
        <taxon>Fistulina</taxon>
    </lineage>
</organism>
<feature type="compositionally biased region" description="Low complexity" evidence="1">
    <location>
        <begin position="368"/>
        <end position="389"/>
    </location>
</feature>
<dbReference type="EMBL" id="KN881832">
    <property type="protein sequence ID" value="KIY48578.1"/>
    <property type="molecule type" value="Genomic_DNA"/>
</dbReference>
<feature type="signal peptide" evidence="2">
    <location>
        <begin position="1"/>
        <end position="26"/>
    </location>
</feature>
<keyword evidence="4" id="KW-1185">Reference proteome</keyword>
<evidence type="ECO:0000313" key="3">
    <source>
        <dbReference type="EMBL" id="KIY48578.1"/>
    </source>
</evidence>
<gene>
    <name evidence="3" type="ORF">FISHEDRAFT_73547</name>
</gene>
<feature type="compositionally biased region" description="Low complexity" evidence="1">
    <location>
        <begin position="231"/>
        <end position="252"/>
    </location>
</feature>
<proteinExistence type="predicted"/>
<accession>A0A0D7ACI8</accession>
<evidence type="ECO:0000256" key="2">
    <source>
        <dbReference type="SAM" id="SignalP"/>
    </source>
</evidence>
<name>A0A0D7ACI8_9AGAR</name>
<keyword evidence="2" id="KW-0732">Signal</keyword>
<evidence type="ECO:0000313" key="4">
    <source>
        <dbReference type="Proteomes" id="UP000054144"/>
    </source>
</evidence>
<feature type="compositionally biased region" description="Polar residues" evidence="1">
    <location>
        <begin position="253"/>
        <end position="265"/>
    </location>
</feature>
<protein>
    <submittedName>
        <fullName evidence="3">Uncharacterized protein</fullName>
    </submittedName>
</protein>
<feature type="compositionally biased region" description="Polar residues" evidence="1">
    <location>
        <begin position="325"/>
        <end position="352"/>
    </location>
</feature>
<feature type="chain" id="PRO_5002316328" evidence="2">
    <location>
        <begin position="27"/>
        <end position="432"/>
    </location>
</feature>
<evidence type="ECO:0000256" key="1">
    <source>
        <dbReference type="SAM" id="MobiDB-lite"/>
    </source>
</evidence>
<reference evidence="3 4" key="1">
    <citation type="journal article" date="2015" name="Fungal Genet. Biol.">
        <title>Evolution of novel wood decay mechanisms in Agaricales revealed by the genome sequences of Fistulina hepatica and Cylindrobasidium torrendii.</title>
        <authorList>
            <person name="Floudas D."/>
            <person name="Held B.W."/>
            <person name="Riley R."/>
            <person name="Nagy L.G."/>
            <person name="Koehler G."/>
            <person name="Ransdell A.S."/>
            <person name="Younus H."/>
            <person name="Chow J."/>
            <person name="Chiniquy J."/>
            <person name="Lipzen A."/>
            <person name="Tritt A."/>
            <person name="Sun H."/>
            <person name="Haridas S."/>
            <person name="LaButti K."/>
            <person name="Ohm R.A."/>
            <person name="Kues U."/>
            <person name="Blanchette R.A."/>
            <person name="Grigoriev I.V."/>
            <person name="Minto R.E."/>
            <person name="Hibbett D.S."/>
        </authorList>
    </citation>
    <scope>NUCLEOTIDE SEQUENCE [LARGE SCALE GENOMIC DNA]</scope>
    <source>
        <strain evidence="3 4">ATCC 64428</strain>
    </source>
</reference>
<feature type="compositionally biased region" description="Low complexity" evidence="1">
    <location>
        <begin position="291"/>
        <end position="305"/>
    </location>
</feature>
<dbReference type="OrthoDB" id="3019802at2759"/>
<feature type="compositionally biased region" description="Polar residues" evidence="1">
    <location>
        <begin position="390"/>
        <end position="426"/>
    </location>
</feature>
<dbReference type="Proteomes" id="UP000054144">
    <property type="component" value="Unassembled WGS sequence"/>
</dbReference>
<feature type="region of interest" description="Disordered" evidence="1">
    <location>
        <begin position="231"/>
        <end position="432"/>
    </location>
</feature>
<sequence length="432" mass="44774">MAHIKYSFLFLFALLLVKCTVVHVDGLSVPGLPVGSLYPRGNWKAGDFKSSDYRDTALSSNTHTYMTASDGVSVEKQKLDDTNKPLSDAEHVIEPGAHVASTFNDAGIASNSPMAQEMKNVLNSQGNLAMLQKKPNIIKGVLAGGKNPSQSNADPASVAKDYMKQGDIQQKAQNTLTQLQNIAKNHGRSDVADEITKKVQTVFPNCKREFEEAWENGVLVRRAAAACAYTPPKKTGAAKTTKAPSASGKSKTQGGNAKSSSNSQAKHAASKGNTVKPASGHTKTTQGGNTKGASSSQAGQAATKGRAVTPAGGRTKMIGGGHAKSATNPQSKGRTSQSARSQAKTTPAQSHVNKVAAKGKSKTVAATGKGQPSKASSKASAKQPSSQGKPTQASQSNAAIPKNTKSTASRATQPNASRKTVANSGNAKKGKK</sequence>
<dbReference type="AlphaFoldDB" id="A0A0D7ACI8"/>